<comment type="caution">
    <text evidence="8">The sequence shown here is derived from an EMBL/GenBank/DDBJ whole genome shotgun (WGS) entry which is preliminary data.</text>
</comment>
<dbReference type="InterPro" id="IPR011701">
    <property type="entry name" value="MFS"/>
</dbReference>
<feature type="transmembrane region" description="Helical" evidence="6">
    <location>
        <begin position="487"/>
        <end position="507"/>
    </location>
</feature>
<dbReference type="RefSeq" id="XP_007744968.1">
    <property type="nucleotide sequence ID" value="XM_007746778.1"/>
</dbReference>
<evidence type="ECO:0000259" key="7">
    <source>
        <dbReference type="PROSITE" id="PS50850"/>
    </source>
</evidence>
<feature type="transmembrane region" description="Helical" evidence="6">
    <location>
        <begin position="519"/>
        <end position="540"/>
    </location>
</feature>
<feature type="transmembrane region" description="Helical" evidence="6">
    <location>
        <begin position="228"/>
        <end position="248"/>
    </location>
</feature>
<feature type="transmembrane region" description="Helical" evidence="6">
    <location>
        <begin position="110"/>
        <end position="128"/>
    </location>
</feature>
<dbReference type="Proteomes" id="UP000019471">
    <property type="component" value="Unassembled WGS sequence"/>
</dbReference>
<feature type="region of interest" description="Disordered" evidence="5">
    <location>
        <begin position="288"/>
        <end position="309"/>
    </location>
</feature>
<dbReference type="GO" id="GO:0005886">
    <property type="term" value="C:plasma membrane"/>
    <property type="evidence" value="ECO:0007669"/>
    <property type="project" value="TreeGrafter"/>
</dbReference>
<name>W9XLE5_9EURO</name>
<dbReference type="InterPro" id="IPR036259">
    <property type="entry name" value="MFS_trans_sf"/>
</dbReference>
<evidence type="ECO:0000256" key="5">
    <source>
        <dbReference type="SAM" id="MobiDB-lite"/>
    </source>
</evidence>
<dbReference type="GO" id="GO:0022857">
    <property type="term" value="F:transmembrane transporter activity"/>
    <property type="evidence" value="ECO:0007669"/>
    <property type="project" value="InterPro"/>
</dbReference>
<keyword evidence="4 6" id="KW-0472">Membrane</keyword>
<evidence type="ECO:0000256" key="3">
    <source>
        <dbReference type="ARBA" id="ARBA00022989"/>
    </source>
</evidence>
<dbReference type="Gene3D" id="1.20.1250.20">
    <property type="entry name" value="MFS general substrate transporter like domains"/>
    <property type="match status" value="1"/>
</dbReference>
<keyword evidence="3 6" id="KW-1133">Transmembrane helix</keyword>
<dbReference type="GeneID" id="19190895"/>
<evidence type="ECO:0000256" key="4">
    <source>
        <dbReference type="ARBA" id="ARBA00023136"/>
    </source>
</evidence>
<dbReference type="EMBL" id="AMGX01000008">
    <property type="protein sequence ID" value="EXJ71189.1"/>
    <property type="molecule type" value="Genomic_DNA"/>
</dbReference>
<feature type="domain" description="Major facilitator superfamily (MFS) profile" evidence="7">
    <location>
        <begin position="74"/>
        <end position="545"/>
    </location>
</feature>
<evidence type="ECO:0000313" key="9">
    <source>
        <dbReference type="Proteomes" id="UP000019471"/>
    </source>
</evidence>
<feature type="transmembrane region" description="Helical" evidence="6">
    <location>
        <begin position="335"/>
        <end position="360"/>
    </location>
</feature>
<dbReference type="Pfam" id="PF07690">
    <property type="entry name" value="MFS_1"/>
    <property type="match status" value="1"/>
</dbReference>
<comment type="subcellular location">
    <subcellularLocation>
        <location evidence="1">Membrane</location>
        <topology evidence="1">Multi-pass membrane protein</topology>
    </subcellularLocation>
</comment>
<keyword evidence="2 6" id="KW-0812">Transmembrane</keyword>
<dbReference type="PANTHER" id="PTHR23502">
    <property type="entry name" value="MAJOR FACILITATOR SUPERFAMILY"/>
    <property type="match status" value="1"/>
</dbReference>
<dbReference type="PROSITE" id="PS50850">
    <property type="entry name" value="MFS"/>
    <property type="match status" value="1"/>
</dbReference>
<dbReference type="InterPro" id="IPR020846">
    <property type="entry name" value="MFS_dom"/>
</dbReference>
<evidence type="ECO:0000256" key="6">
    <source>
        <dbReference type="SAM" id="Phobius"/>
    </source>
</evidence>
<feature type="transmembrane region" description="Helical" evidence="6">
    <location>
        <begin position="198"/>
        <end position="216"/>
    </location>
</feature>
<feature type="transmembrane region" description="Helical" evidence="6">
    <location>
        <begin position="140"/>
        <end position="157"/>
    </location>
</feature>
<dbReference type="OrthoDB" id="5215911at2759"/>
<feature type="transmembrane region" description="Helical" evidence="6">
    <location>
        <begin position="169"/>
        <end position="191"/>
    </location>
</feature>
<feature type="transmembrane region" description="Helical" evidence="6">
    <location>
        <begin position="448"/>
        <end position="475"/>
    </location>
</feature>
<feature type="transmembrane region" description="Helical" evidence="6">
    <location>
        <begin position="380"/>
        <end position="402"/>
    </location>
</feature>
<keyword evidence="9" id="KW-1185">Reference proteome</keyword>
<dbReference type="HOGENOM" id="CLU_008455_13_2_1"/>
<feature type="transmembrane region" description="Helical" evidence="6">
    <location>
        <begin position="423"/>
        <end position="442"/>
    </location>
</feature>
<protein>
    <recommendedName>
        <fullName evidence="7">Major facilitator superfamily (MFS) profile domain-containing protein</fullName>
    </recommendedName>
</protein>
<dbReference type="SUPFAM" id="SSF103473">
    <property type="entry name" value="MFS general substrate transporter"/>
    <property type="match status" value="1"/>
</dbReference>
<accession>W9XLE5</accession>
<evidence type="ECO:0000313" key="8">
    <source>
        <dbReference type="EMBL" id="EXJ71189.1"/>
    </source>
</evidence>
<dbReference type="PANTHER" id="PTHR23502:SF149">
    <property type="entry name" value="TRANSPORTER, PUTATIVE-RELATED"/>
    <property type="match status" value="1"/>
</dbReference>
<sequence>MASQHIESSADAELPLPNAQELVSEVLPGTEIMTDIEGVHFVHGRDSNHVVLVPQPSMSPHDPLNWNNKWKYGVLINQGLFVIFSVITNLSIAPLTPIYMAEWNKNQQQISLLTGATIITLGYANFIIVPACDVFGRRPVILMCGLIVLAANVWLALAGSYNSFLGARLVSGIGAAANESIMLVVVADVFFLHERGRFVGFYFWCYFVGLFIGPIISGQIASRVSWRWFFWVCTVAQGLNTLALLLSFPETRRTKDQFPPVQTVTANVPIREVGVGNDKTEVEVCVESANSKPESSEEPAAPTGQGTPSRAQFNILQPPQMDAVKMIFRHIVTPIQLFFFPIVCWAAWATGSAANALLAVNLTQSQVLSAPPYNFSPAQVGFANFALVAGGVLGLVAAGPLSDWVAMRSTKKNKGIREAEMRLSALYPFIAAALVGMVIVGVGYQQRWAWKVIIMLGFTLVGVQVVAIPAISVAYAVDCYKPVAGQIMVIVTVTKNTFGFGMTYFMNDWAIKDGFIPPIFLLMAMTVGFTLIGTALLPFFGKQFRVWTRNAVVHTF</sequence>
<feature type="transmembrane region" description="Helical" evidence="6">
    <location>
        <begin position="79"/>
        <end position="98"/>
    </location>
</feature>
<organism evidence="8 9">
    <name type="scientific">Cladophialophora psammophila CBS 110553</name>
    <dbReference type="NCBI Taxonomy" id="1182543"/>
    <lineage>
        <taxon>Eukaryota</taxon>
        <taxon>Fungi</taxon>
        <taxon>Dikarya</taxon>
        <taxon>Ascomycota</taxon>
        <taxon>Pezizomycotina</taxon>
        <taxon>Eurotiomycetes</taxon>
        <taxon>Chaetothyriomycetidae</taxon>
        <taxon>Chaetothyriales</taxon>
        <taxon>Herpotrichiellaceae</taxon>
        <taxon>Cladophialophora</taxon>
    </lineage>
</organism>
<evidence type="ECO:0000256" key="2">
    <source>
        <dbReference type="ARBA" id="ARBA00022692"/>
    </source>
</evidence>
<reference evidence="8 9" key="1">
    <citation type="submission" date="2013-03" db="EMBL/GenBank/DDBJ databases">
        <title>The Genome Sequence of Cladophialophora psammophila CBS 110553.</title>
        <authorList>
            <consortium name="The Broad Institute Genomics Platform"/>
            <person name="Cuomo C."/>
            <person name="de Hoog S."/>
            <person name="Gorbushina A."/>
            <person name="Walker B."/>
            <person name="Young S.K."/>
            <person name="Zeng Q."/>
            <person name="Gargeya S."/>
            <person name="Fitzgerald M."/>
            <person name="Haas B."/>
            <person name="Abouelleil A."/>
            <person name="Allen A.W."/>
            <person name="Alvarado L."/>
            <person name="Arachchi H.M."/>
            <person name="Berlin A.M."/>
            <person name="Chapman S.B."/>
            <person name="Gainer-Dewar J."/>
            <person name="Goldberg J."/>
            <person name="Griggs A."/>
            <person name="Gujja S."/>
            <person name="Hansen M."/>
            <person name="Howarth C."/>
            <person name="Imamovic A."/>
            <person name="Ireland A."/>
            <person name="Larimer J."/>
            <person name="McCowan C."/>
            <person name="Murphy C."/>
            <person name="Pearson M."/>
            <person name="Poon T.W."/>
            <person name="Priest M."/>
            <person name="Roberts A."/>
            <person name="Saif S."/>
            <person name="Shea T."/>
            <person name="Sisk P."/>
            <person name="Sykes S."/>
            <person name="Wortman J."/>
            <person name="Nusbaum C."/>
            <person name="Birren B."/>
        </authorList>
    </citation>
    <scope>NUCLEOTIDE SEQUENCE [LARGE SCALE GENOMIC DNA]</scope>
    <source>
        <strain evidence="8 9">CBS 110553</strain>
    </source>
</reference>
<evidence type="ECO:0000256" key="1">
    <source>
        <dbReference type="ARBA" id="ARBA00004141"/>
    </source>
</evidence>
<proteinExistence type="predicted"/>
<gene>
    <name evidence="8" type="ORF">A1O5_06183</name>
</gene>
<dbReference type="AlphaFoldDB" id="W9XLE5"/>
<dbReference type="eggNOG" id="KOG0255">
    <property type="taxonomic scope" value="Eukaryota"/>
</dbReference>